<reference evidence="2 3" key="1">
    <citation type="submission" date="2019-07" db="EMBL/GenBank/DDBJ databases">
        <authorList>
            <person name="Duangmal K."/>
            <person name="Teo W.F.A."/>
        </authorList>
    </citation>
    <scope>NUCLEOTIDE SEQUENCE [LARGE SCALE GENOMIC DNA]</scope>
    <source>
        <strain evidence="2 3">TBRC 6029</strain>
    </source>
</reference>
<sequence>MGLITGILGLPFAPVRAVIALAEVIERRVQEELHDPATARRELEEAERARAAGEITAEEEAEIQQAVLDRMARAPGAKER</sequence>
<organism evidence="2 3">
    <name type="scientific">Amycolatopsis rhizosphaerae</name>
    <dbReference type="NCBI Taxonomy" id="2053003"/>
    <lineage>
        <taxon>Bacteria</taxon>
        <taxon>Bacillati</taxon>
        <taxon>Actinomycetota</taxon>
        <taxon>Actinomycetes</taxon>
        <taxon>Pseudonocardiales</taxon>
        <taxon>Pseudonocardiaceae</taxon>
        <taxon>Amycolatopsis</taxon>
    </lineage>
</organism>
<evidence type="ECO:0000313" key="3">
    <source>
        <dbReference type="Proteomes" id="UP000320011"/>
    </source>
</evidence>
<dbReference type="EMBL" id="VJWX01000615">
    <property type="protein sequence ID" value="TVT20947.1"/>
    <property type="molecule type" value="Genomic_DNA"/>
</dbReference>
<gene>
    <name evidence="2" type="ORF">FNH05_34245</name>
</gene>
<comment type="caution">
    <text evidence="2">The sequence shown here is derived from an EMBL/GenBank/DDBJ whole genome shotgun (WGS) entry which is preliminary data.</text>
</comment>
<dbReference type="InterPro" id="IPR007804">
    <property type="entry name" value="GvpG"/>
</dbReference>
<dbReference type="AlphaFoldDB" id="A0A558A9L0"/>
<reference evidence="2 3" key="2">
    <citation type="submission" date="2019-08" db="EMBL/GenBank/DDBJ databases">
        <title>Amycolatopsis acidicola sp. nov., isolated from peat swamp forest soil.</title>
        <authorList>
            <person name="Srisuk N."/>
        </authorList>
    </citation>
    <scope>NUCLEOTIDE SEQUENCE [LARGE SCALE GENOMIC DNA]</scope>
    <source>
        <strain evidence="2 3">TBRC 6029</strain>
    </source>
</reference>
<dbReference type="Proteomes" id="UP000320011">
    <property type="component" value="Unassembled WGS sequence"/>
</dbReference>
<evidence type="ECO:0000313" key="2">
    <source>
        <dbReference type="EMBL" id="TVT20947.1"/>
    </source>
</evidence>
<feature type="region of interest" description="Disordered" evidence="1">
    <location>
        <begin position="34"/>
        <end position="57"/>
    </location>
</feature>
<proteinExistence type="predicted"/>
<protein>
    <submittedName>
        <fullName evidence="2">Gas vesicle protein G</fullName>
    </submittedName>
</protein>
<keyword evidence="3" id="KW-1185">Reference proteome</keyword>
<dbReference type="RefSeq" id="WP_144592997.1">
    <property type="nucleotide sequence ID" value="NZ_VJWX01000615.1"/>
</dbReference>
<feature type="compositionally biased region" description="Basic and acidic residues" evidence="1">
    <location>
        <begin position="34"/>
        <end position="51"/>
    </location>
</feature>
<evidence type="ECO:0000256" key="1">
    <source>
        <dbReference type="SAM" id="MobiDB-lite"/>
    </source>
</evidence>
<dbReference type="Pfam" id="PF05120">
    <property type="entry name" value="GvpG"/>
    <property type="match status" value="1"/>
</dbReference>
<accession>A0A558A9L0</accession>
<name>A0A558A9L0_9PSEU</name>
<dbReference type="OrthoDB" id="3541554at2"/>